<accession>A0ACB8ARM6</accession>
<sequence length="1056" mass="115020">MSNRRRDDRRGAPQTDQYKLWVPAERQPERDSERRRHRSSTVPAQSHDPRVFLAQSEDIRQYDTRQSSRQYKQDPQYPSAAPSTSYQPAPAQTSSRTTRYPSRSSTQPAPGYSQQAASSSAQQAAYAYPSAPQSRRAQPDVYDPRVYGHRRAQTTPTPQSSYEKVSSAEDAGRTRKTASRSAYPTAQATPNAAAAPAHWVPPPQEASVSSRKYRDRDKEKDREREKERDRERLKERDTAEAEKERYRDRYRDRSDRPRDREGAESERFRESSRTKLSDRRKESDAESIMYSEHRNASRVSLSGKEGYQPTPREPSIRSHKRTRTEEGTSSTATGRLQSTEGQTPGPAAHGLSTIQPQSAGPPQEPPKEVHPPQGEGNVPPPAPRVMPVYLPPKAKSSRSHHERQPSGAAQGGQSGSDTERHSIKHHRTERTHSGPGRERPQQDGPSNAKEDVRAKLELKYGPSQPSYQDSRQQSRTVDIPLVTPGFSASSLPPENRPFGGAVPQFVSIRAGQGPSDPQAYDMLHKSNPPLRSENLQEPDRPIVPSKSAPHARSYSSEVPRTQLEHLPLDPSRAQIPGMDLSSGPQGMSVYDTRGESVQQAQQMSRSLSYALSGSDAPSRSNNQPVPTTAYDGRTPRSVPKTSVPPQAVAGPRPLRSASYSNRPNEVPLSSSLPSAPVPEAIPMTASLPLSEPSMHRGNSSPGKGSFTGNAHSGSAYHSQNKYPDTSLGHSVPNPTNQYTASSYRTPLSVQTGQVANHPIQDAAVPISASDDRANGSPGSQRHRNVPPPSPQMGPQSSNGGTVKASWLVHTSKATAPVKTGHGQSRDQRVESTSGAAPGSHAQLREVLSNAKENTSHNTSPLSLRPASIQAPSQRSTPHLGARDVPTRSSTPQVSSASNSPLYVKVKEVEGSIKQSSPRPSPRMHGPPQISVVGATPSSMLNELPSPIHINRSMLAPAYPPPRISNQERSRKQSNPPATVHPYPSPQAPTAYNPMSHTPSQTSYHSQPPIESRSDPLHPVISASDVPPTQHAPTATSSLYLGHGQVSGPRASRPSDY</sequence>
<organism evidence="1 2">
    <name type="scientific">Hygrophoropsis aurantiaca</name>
    <dbReference type="NCBI Taxonomy" id="72124"/>
    <lineage>
        <taxon>Eukaryota</taxon>
        <taxon>Fungi</taxon>
        <taxon>Dikarya</taxon>
        <taxon>Basidiomycota</taxon>
        <taxon>Agaricomycotina</taxon>
        <taxon>Agaricomycetes</taxon>
        <taxon>Agaricomycetidae</taxon>
        <taxon>Boletales</taxon>
        <taxon>Coniophorineae</taxon>
        <taxon>Hygrophoropsidaceae</taxon>
        <taxon>Hygrophoropsis</taxon>
    </lineage>
</organism>
<name>A0ACB8ARM6_9AGAM</name>
<protein>
    <submittedName>
        <fullName evidence="1">Uncharacterized protein</fullName>
    </submittedName>
</protein>
<gene>
    <name evidence="1" type="ORF">BJ138DRAFT_247583</name>
</gene>
<dbReference type="EMBL" id="MU267606">
    <property type="protein sequence ID" value="KAH7915017.1"/>
    <property type="molecule type" value="Genomic_DNA"/>
</dbReference>
<comment type="caution">
    <text evidence="1">The sequence shown here is derived from an EMBL/GenBank/DDBJ whole genome shotgun (WGS) entry which is preliminary data.</text>
</comment>
<dbReference type="Proteomes" id="UP000790377">
    <property type="component" value="Unassembled WGS sequence"/>
</dbReference>
<keyword evidence="2" id="KW-1185">Reference proteome</keyword>
<evidence type="ECO:0000313" key="1">
    <source>
        <dbReference type="EMBL" id="KAH7915017.1"/>
    </source>
</evidence>
<proteinExistence type="predicted"/>
<reference evidence="1" key="1">
    <citation type="journal article" date="2021" name="New Phytol.">
        <title>Evolutionary innovations through gain and loss of genes in the ectomycorrhizal Boletales.</title>
        <authorList>
            <person name="Wu G."/>
            <person name="Miyauchi S."/>
            <person name="Morin E."/>
            <person name="Kuo A."/>
            <person name="Drula E."/>
            <person name="Varga T."/>
            <person name="Kohler A."/>
            <person name="Feng B."/>
            <person name="Cao Y."/>
            <person name="Lipzen A."/>
            <person name="Daum C."/>
            <person name="Hundley H."/>
            <person name="Pangilinan J."/>
            <person name="Johnson J."/>
            <person name="Barry K."/>
            <person name="LaButti K."/>
            <person name="Ng V."/>
            <person name="Ahrendt S."/>
            <person name="Min B."/>
            <person name="Choi I.G."/>
            <person name="Park H."/>
            <person name="Plett J.M."/>
            <person name="Magnuson J."/>
            <person name="Spatafora J.W."/>
            <person name="Nagy L.G."/>
            <person name="Henrissat B."/>
            <person name="Grigoriev I.V."/>
            <person name="Yang Z.L."/>
            <person name="Xu J."/>
            <person name="Martin F.M."/>
        </authorList>
    </citation>
    <scope>NUCLEOTIDE SEQUENCE</scope>
    <source>
        <strain evidence="1">ATCC 28755</strain>
    </source>
</reference>
<evidence type="ECO:0000313" key="2">
    <source>
        <dbReference type="Proteomes" id="UP000790377"/>
    </source>
</evidence>